<organism evidence="2 3">
    <name type="scientific">Natronomicrosphaera hydrolytica</name>
    <dbReference type="NCBI Taxonomy" id="3242702"/>
    <lineage>
        <taxon>Bacteria</taxon>
        <taxon>Pseudomonadati</taxon>
        <taxon>Planctomycetota</taxon>
        <taxon>Phycisphaerae</taxon>
        <taxon>Phycisphaerales</taxon>
        <taxon>Phycisphaeraceae</taxon>
        <taxon>Natronomicrosphaera</taxon>
    </lineage>
</organism>
<feature type="compositionally biased region" description="Basic residues" evidence="1">
    <location>
        <begin position="106"/>
        <end position="117"/>
    </location>
</feature>
<evidence type="ECO:0000313" key="3">
    <source>
        <dbReference type="Proteomes" id="UP001575105"/>
    </source>
</evidence>
<dbReference type="Proteomes" id="UP001575105">
    <property type="component" value="Unassembled WGS sequence"/>
</dbReference>
<keyword evidence="3" id="KW-1185">Reference proteome</keyword>
<gene>
    <name evidence="2" type="ORF">ACERK3_04805</name>
</gene>
<accession>A0ABV4U351</accession>
<feature type="region of interest" description="Disordered" evidence="1">
    <location>
        <begin position="78"/>
        <end position="126"/>
    </location>
</feature>
<evidence type="ECO:0000256" key="1">
    <source>
        <dbReference type="SAM" id="MobiDB-lite"/>
    </source>
</evidence>
<proteinExistence type="predicted"/>
<dbReference type="EMBL" id="JBGUBD010000003">
    <property type="protein sequence ID" value="MFA9477610.1"/>
    <property type="molecule type" value="Genomic_DNA"/>
</dbReference>
<sequence>MPRKKTINLAIPEPLLEEFNEVCRHYGHAKQKGLVLSAAILMFLEADPAEQGESLERILISDVRAGVDSMIHRAKQEQLERINQRETPAASPAKTPADEPLQLAKAAKKARPGKKAVGRILPTQGE</sequence>
<comment type="caution">
    <text evidence="2">The sequence shown here is derived from an EMBL/GenBank/DDBJ whole genome shotgun (WGS) entry which is preliminary data.</text>
</comment>
<dbReference type="RefSeq" id="WP_425344539.1">
    <property type="nucleotide sequence ID" value="NZ_JBGUBD010000003.1"/>
</dbReference>
<evidence type="ECO:0008006" key="4">
    <source>
        <dbReference type="Google" id="ProtNLM"/>
    </source>
</evidence>
<evidence type="ECO:0000313" key="2">
    <source>
        <dbReference type="EMBL" id="MFA9477610.1"/>
    </source>
</evidence>
<reference evidence="2 3" key="1">
    <citation type="submission" date="2024-08" db="EMBL/GenBank/DDBJ databases">
        <title>Whole-genome sequencing of halo(alkali)philic microorganisms from hypersaline lakes.</title>
        <authorList>
            <person name="Sorokin D.Y."/>
            <person name="Merkel A.Y."/>
            <person name="Messina E."/>
            <person name="Yakimov M."/>
        </authorList>
    </citation>
    <scope>NUCLEOTIDE SEQUENCE [LARGE SCALE GENOMIC DNA]</scope>
    <source>
        <strain evidence="2 3">AB-hyl4</strain>
    </source>
</reference>
<name>A0ABV4U351_9BACT</name>
<protein>
    <recommendedName>
        <fullName evidence="4">CopG family transcriptional regulator</fullName>
    </recommendedName>
</protein>